<comment type="subcellular location">
    <subcellularLocation>
        <location evidence="1">Cell membrane</location>
        <topology evidence="1">Multi-pass membrane protein</topology>
    </subcellularLocation>
</comment>
<feature type="transmembrane region" description="Helical" evidence="7">
    <location>
        <begin position="328"/>
        <end position="350"/>
    </location>
</feature>
<feature type="transmembrane region" description="Helical" evidence="7">
    <location>
        <begin position="275"/>
        <end position="296"/>
    </location>
</feature>
<dbReference type="InterPro" id="IPR051447">
    <property type="entry name" value="Lipoprotein-release_system"/>
</dbReference>
<sequence>MNVPYFIARRYLLSKRKKNFINVISIISMVAVAILSAAIIIVLSIFNGLGDLLHAINNSFDPEIKIEASVGKSFEVNDVLLKKVKSVPGVKLVTEVIEDYAYARYNDATQVVMVKGVSDNFMQQDRIPAESIVEGDLVLKKNGKPRALVGYGVRSTLSIAVDQDFYALQLYYVKSVKSGSFDPSKMYTQKNIQPAGVFSIIQTFDENYVIVPLDFAQQLLNYNNKRTSLEIKVNPGADIRNVEGALQLALGKDFNVLNGEEQHEDLYRVLKLEKLFASVAAILLLVIGSINIYFSLMMLAIDKKRDITILAALGADNRLLRRIFITEGLLIAAIGTGIGLFFGGLILLLQQQFGFVSMGMNSSVVDGYPVKMLFSDFLYVFSIMAVVTLAISSRPAALASRFASVQNL</sequence>
<keyword evidence="6 7" id="KW-0472">Membrane</keyword>
<dbReference type="Pfam" id="PF02687">
    <property type="entry name" value="FtsX"/>
    <property type="match status" value="1"/>
</dbReference>
<evidence type="ECO:0000259" key="9">
    <source>
        <dbReference type="Pfam" id="PF12704"/>
    </source>
</evidence>
<proteinExistence type="inferred from homology"/>
<evidence type="ECO:0000313" key="10">
    <source>
        <dbReference type="EMBL" id="SHH99263.1"/>
    </source>
</evidence>
<evidence type="ECO:0000256" key="6">
    <source>
        <dbReference type="ARBA" id="ARBA00023136"/>
    </source>
</evidence>
<dbReference type="InterPro" id="IPR003838">
    <property type="entry name" value="ABC3_permease_C"/>
</dbReference>
<dbReference type="EMBL" id="FQWQ01000006">
    <property type="protein sequence ID" value="SHH99263.1"/>
    <property type="molecule type" value="Genomic_DNA"/>
</dbReference>
<keyword evidence="3" id="KW-1003">Cell membrane</keyword>
<evidence type="ECO:0000256" key="1">
    <source>
        <dbReference type="ARBA" id="ARBA00004651"/>
    </source>
</evidence>
<name>A0A1M5XJ15_9BACT</name>
<gene>
    <name evidence="10" type="ORF">SAMN04488109_6563</name>
</gene>
<dbReference type="Pfam" id="PF12704">
    <property type="entry name" value="MacB_PCD"/>
    <property type="match status" value="1"/>
</dbReference>
<keyword evidence="5 7" id="KW-1133">Transmembrane helix</keyword>
<evidence type="ECO:0000256" key="5">
    <source>
        <dbReference type="ARBA" id="ARBA00022989"/>
    </source>
</evidence>
<comment type="similarity">
    <text evidence="2">Belongs to the ABC-4 integral membrane protein family. LolC/E subfamily.</text>
</comment>
<organism evidence="10 11">
    <name type="scientific">Chryseolinea serpens</name>
    <dbReference type="NCBI Taxonomy" id="947013"/>
    <lineage>
        <taxon>Bacteria</taxon>
        <taxon>Pseudomonadati</taxon>
        <taxon>Bacteroidota</taxon>
        <taxon>Cytophagia</taxon>
        <taxon>Cytophagales</taxon>
        <taxon>Fulvivirgaceae</taxon>
        <taxon>Chryseolinea</taxon>
    </lineage>
</organism>
<dbReference type="RefSeq" id="WP_073143014.1">
    <property type="nucleotide sequence ID" value="NZ_FQWQ01000006.1"/>
</dbReference>
<dbReference type="STRING" id="947013.SAMN04488109_6563"/>
<feature type="domain" description="ABC3 transporter permease C-terminal" evidence="8">
    <location>
        <begin position="279"/>
        <end position="392"/>
    </location>
</feature>
<keyword evidence="4 7" id="KW-0812">Transmembrane</keyword>
<evidence type="ECO:0000313" key="11">
    <source>
        <dbReference type="Proteomes" id="UP000184212"/>
    </source>
</evidence>
<dbReference type="PANTHER" id="PTHR30489">
    <property type="entry name" value="LIPOPROTEIN-RELEASING SYSTEM TRANSMEMBRANE PROTEIN LOLE"/>
    <property type="match status" value="1"/>
</dbReference>
<keyword evidence="11" id="KW-1185">Reference proteome</keyword>
<evidence type="ECO:0000256" key="3">
    <source>
        <dbReference type="ARBA" id="ARBA00022475"/>
    </source>
</evidence>
<evidence type="ECO:0000256" key="4">
    <source>
        <dbReference type="ARBA" id="ARBA00022692"/>
    </source>
</evidence>
<dbReference type="Proteomes" id="UP000184212">
    <property type="component" value="Unassembled WGS sequence"/>
</dbReference>
<dbReference type="PANTHER" id="PTHR30489:SF0">
    <property type="entry name" value="LIPOPROTEIN-RELEASING SYSTEM TRANSMEMBRANE PROTEIN LOLE"/>
    <property type="match status" value="1"/>
</dbReference>
<dbReference type="GO" id="GO:0044874">
    <property type="term" value="P:lipoprotein localization to outer membrane"/>
    <property type="evidence" value="ECO:0007669"/>
    <property type="project" value="TreeGrafter"/>
</dbReference>
<evidence type="ECO:0000256" key="2">
    <source>
        <dbReference type="ARBA" id="ARBA00005236"/>
    </source>
</evidence>
<accession>A0A1M5XJ15</accession>
<dbReference type="AlphaFoldDB" id="A0A1M5XJ15"/>
<reference evidence="10 11" key="1">
    <citation type="submission" date="2016-11" db="EMBL/GenBank/DDBJ databases">
        <authorList>
            <person name="Jaros S."/>
            <person name="Januszkiewicz K."/>
            <person name="Wedrychowicz H."/>
        </authorList>
    </citation>
    <scope>NUCLEOTIDE SEQUENCE [LARGE SCALE GENOMIC DNA]</scope>
    <source>
        <strain evidence="10 11">DSM 24574</strain>
    </source>
</reference>
<evidence type="ECO:0000259" key="8">
    <source>
        <dbReference type="Pfam" id="PF02687"/>
    </source>
</evidence>
<protein>
    <submittedName>
        <fullName evidence="10">Lipoprotein-releasing system permease protein</fullName>
    </submittedName>
</protein>
<feature type="domain" description="MacB-like periplasmic core" evidence="9">
    <location>
        <begin position="25"/>
        <end position="247"/>
    </location>
</feature>
<evidence type="ECO:0000256" key="7">
    <source>
        <dbReference type="SAM" id="Phobius"/>
    </source>
</evidence>
<dbReference type="GO" id="GO:0098797">
    <property type="term" value="C:plasma membrane protein complex"/>
    <property type="evidence" value="ECO:0007669"/>
    <property type="project" value="TreeGrafter"/>
</dbReference>
<feature type="transmembrane region" description="Helical" evidence="7">
    <location>
        <begin position="20"/>
        <end position="46"/>
    </location>
</feature>
<feature type="transmembrane region" description="Helical" evidence="7">
    <location>
        <begin position="370"/>
        <end position="391"/>
    </location>
</feature>
<dbReference type="InterPro" id="IPR025857">
    <property type="entry name" value="MacB_PCD"/>
</dbReference>
<keyword evidence="10" id="KW-0449">Lipoprotein</keyword>